<proteinExistence type="predicted"/>
<accession>A0ABX1G974</accession>
<gene>
    <name evidence="2" type="ORF">HED64_17915</name>
</gene>
<evidence type="ECO:0000256" key="1">
    <source>
        <dbReference type="SAM" id="Phobius"/>
    </source>
</evidence>
<dbReference type="InterPro" id="IPR013901">
    <property type="entry name" value="Anthrone_oxy"/>
</dbReference>
<sequence length="159" mass="16761">MNDVSLITLTIITAACTAIAGGVYFSFAALVLPALEKIPSREAVTAMRWINVAAVRWPFMSIFFGSMLTSVVLVGMEMAAGNWVPAAMARIVGSVLGIAAFGITVVGNVPLNNQLASDRGSETAADTWTSFAVPWGRLNHARWICAVVSAAVLSFSLVI</sequence>
<organism evidence="2 3">
    <name type="scientific">Paeniglutamicibacter terrestris</name>
    <dbReference type="NCBI Taxonomy" id="2723403"/>
    <lineage>
        <taxon>Bacteria</taxon>
        <taxon>Bacillati</taxon>
        <taxon>Actinomycetota</taxon>
        <taxon>Actinomycetes</taxon>
        <taxon>Micrococcales</taxon>
        <taxon>Micrococcaceae</taxon>
        <taxon>Paeniglutamicibacter</taxon>
    </lineage>
</organism>
<keyword evidence="1" id="KW-0472">Membrane</keyword>
<evidence type="ECO:0000313" key="2">
    <source>
        <dbReference type="EMBL" id="NKG22579.1"/>
    </source>
</evidence>
<protein>
    <submittedName>
        <fullName evidence="2">DUF1772 domain-containing protein</fullName>
    </submittedName>
</protein>
<feature type="transmembrane region" description="Helical" evidence="1">
    <location>
        <begin position="7"/>
        <end position="35"/>
    </location>
</feature>
<reference evidence="2 3" key="1">
    <citation type="submission" date="2020-04" db="EMBL/GenBank/DDBJ databases">
        <title>Paeniglutamicibacter sp. ANT13_2, a novel actinomycete isolated from sediment in Antarctica.</title>
        <authorList>
            <person name="Sakdapetsiri C."/>
            <person name="Pinyakong O."/>
        </authorList>
    </citation>
    <scope>NUCLEOTIDE SEQUENCE [LARGE SCALE GENOMIC DNA]</scope>
    <source>
        <strain evidence="2 3">ANT13_2</strain>
    </source>
</reference>
<keyword evidence="1" id="KW-1133">Transmembrane helix</keyword>
<feature type="transmembrane region" description="Helical" evidence="1">
    <location>
        <begin position="55"/>
        <end position="75"/>
    </location>
</feature>
<dbReference type="EMBL" id="JAAWVT010000012">
    <property type="protein sequence ID" value="NKG22579.1"/>
    <property type="molecule type" value="Genomic_DNA"/>
</dbReference>
<dbReference type="RefSeq" id="WP_168153325.1">
    <property type="nucleotide sequence ID" value="NZ_JAAWVT010000012.1"/>
</dbReference>
<dbReference type="Pfam" id="PF08592">
    <property type="entry name" value="Anthrone_oxy"/>
    <property type="match status" value="1"/>
</dbReference>
<comment type="caution">
    <text evidence="2">The sequence shown here is derived from an EMBL/GenBank/DDBJ whole genome shotgun (WGS) entry which is preliminary data.</text>
</comment>
<evidence type="ECO:0000313" key="3">
    <source>
        <dbReference type="Proteomes" id="UP000746595"/>
    </source>
</evidence>
<keyword evidence="3" id="KW-1185">Reference proteome</keyword>
<feature type="transmembrane region" description="Helical" evidence="1">
    <location>
        <begin position="87"/>
        <end position="107"/>
    </location>
</feature>
<name>A0ABX1G974_9MICC</name>
<keyword evidence="1" id="KW-0812">Transmembrane</keyword>
<dbReference type="Proteomes" id="UP000746595">
    <property type="component" value="Unassembled WGS sequence"/>
</dbReference>